<gene>
    <name evidence="4" type="ORF">TrVE_jg5688</name>
</gene>
<reference evidence="5" key="1">
    <citation type="journal article" date="2023" name="Commun. Biol.">
        <title>Genome analysis of Parmales, the sister group of diatoms, reveals the evolutionary specialization of diatoms from phago-mixotrophs to photoautotrophs.</title>
        <authorList>
            <person name="Ban H."/>
            <person name="Sato S."/>
            <person name="Yoshikawa S."/>
            <person name="Yamada K."/>
            <person name="Nakamura Y."/>
            <person name="Ichinomiya M."/>
            <person name="Sato N."/>
            <person name="Blanc-Mathieu R."/>
            <person name="Endo H."/>
            <person name="Kuwata A."/>
            <person name="Ogata H."/>
        </authorList>
    </citation>
    <scope>NUCLEOTIDE SEQUENCE [LARGE SCALE GENOMIC DNA]</scope>
    <source>
        <strain evidence="5">NIES 3699</strain>
    </source>
</reference>
<dbReference type="GO" id="GO:0005829">
    <property type="term" value="C:cytosol"/>
    <property type="evidence" value="ECO:0007669"/>
    <property type="project" value="TreeGrafter"/>
</dbReference>
<dbReference type="SUPFAM" id="SSF46689">
    <property type="entry name" value="Homeodomain-like"/>
    <property type="match status" value="2"/>
</dbReference>
<evidence type="ECO:0000313" key="4">
    <source>
        <dbReference type="EMBL" id="GMI13457.1"/>
    </source>
</evidence>
<feature type="region of interest" description="Disordered" evidence="1">
    <location>
        <begin position="283"/>
        <end position="329"/>
    </location>
</feature>
<dbReference type="Pfam" id="PF23082">
    <property type="entry name" value="Myb_DNA-binding_2"/>
    <property type="match status" value="1"/>
</dbReference>
<keyword evidence="5" id="KW-1185">Reference proteome</keyword>
<dbReference type="CDD" id="cd06257">
    <property type="entry name" value="DnaJ"/>
    <property type="match status" value="1"/>
</dbReference>
<dbReference type="PROSITE" id="PS50076">
    <property type="entry name" value="DNAJ_2"/>
    <property type="match status" value="1"/>
</dbReference>
<protein>
    <recommendedName>
        <fullName evidence="6">DnaJ homolog subfamily C member 2</fullName>
    </recommendedName>
</protein>
<dbReference type="InterPro" id="IPR044634">
    <property type="entry name" value="Zuotin/DnaJC2"/>
</dbReference>
<dbReference type="InterPro" id="IPR009057">
    <property type="entry name" value="Homeodomain-like_sf"/>
</dbReference>
<feature type="region of interest" description="Disordered" evidence="1">
    <location>
        <begin position="168"/>
        <end position="194"/>
    </location>
</feature>
<dbReference type="GO" id="GO:0051083">
    <property type="term" value="P:'de novo' cotranslational protein folding"/>
    <property type="evidence" value="ECO:0007669"/>
    <property type="project" value="InterPro"/>
</dbReference>
<dbReference type="Pfam" id="PF00226">
    <property type="entry name" value="DnaJ"/>
    <property type="match status" value="1"/>
</dbReference>
<evidence type="ECO:0008006" key="6">
    <source>
        <dbReference type="Google" id="ProtNLM"/>
    </source>
</evidence>
<dbReference type="SUPFAM" id="SSF46565">
    <property type="entry name" value="Chaperone J-domain"/>
    <property type="match status" value="1"/>
</dbReference>
<evidence type="ECO:0000313" key="5">
    <source>
        <dbReference type="Proteomes" id="UP001165160"/>
    </source>
</evidence>
<comment type="caution">
    <text evidence="4">The sequence shown here is derived from an EMBL/GenBank/DDBJ whole genome shotgun (WGS) entry which is preliminary data.</text>
</comment>
<dbReference type="SMART" id="SM00271">
    <property type="entry name" value="DnaJ"/>
    <property type="match status" value="1"/>
</dbReference>
<dbReference type="EMBL" id="BRXX01000469">
    <property type="protein sequence ID" value="GMI13457.1"/>
    <property type="molecule type" value="Genomic_DNA"/>
</dbReference>
<dbReference type="InterPro" id="IPR036869">
    <property type="entry name" value="J_dom_sf"/>
</dbReference>
<dbReference type="PROSITE" id="PS50090">
    <property type="entry name" value="MYB_LIKE"/>
    <property type="match status" value="2"/>
</dbReference>
<dbReference type="PANTHER" id="PTHR43999:SF1">
    <property type="entry name" value="DNAJ HOMOLOG SUBFAMILY C MEMBER 2"/>
    <property type="match status" value="1"/>
</dbReference>
<name>A0A9W7KVR8_9STRA</name>
<dbReference type="CDD" id="cd00167">
    <property type="entry name" value="SANT"/>
    <property type="match status" value="2"/>
</dbReference>
<proteinExistence type="predicted"/>
<evidence type="ECO:0000259" key="2">
    <source>
        <dbReference type="PROSITE" id="PS50076"/>
    </source>
</evidence>
<dbReference type="InterPro" id="IPR001623">
    <property type="entry name" value="DnaJ_domain"/>
</dbReference>
<dbReference type="Gene3D" id="1.10.10.60">
    <property type="entry name" value="Homeodomain-like"/>
    <property type="match status" value="2"/>
</dbReference>
<dbReference type="Proteomes" id="UP001165160">
    <property type="component" value="Unassembled WGS sequence"/>
</dbReference>
<feature type="domain" description="Myb-like" evidence="3">
    <location>
        <begin position="530"/>
        <end position="586"/>
    </location>
</feature>
<dbReference type="AlphaFoldDB" id="A0A9W7KVR8"/>
<dbReference type="PANTHER" id="PTHR43999">
    <property type="entry name" value="DNAJ HOMOLOG SUBFAMILY C MEMBER 2"/>
    <property type="match status" value="1"/>
</dbReference>
<evidence type="ECO:0000256" key="1">
    <source>
        <dbReference type="SAM" id="MobiDB-lite"/>
    </source>
</evidence>
<dbReference type="Pfam" id="PF21884">
    <property type="entry name" value="ZUO1-like_ZHD"/>
    <property type="match status" value="1"/>
</dbReference>
<dbReference type="SMART" id="SM00717">
    <property type="entry name" value="SANT"/>
    <property type="match status" value="2"/>
</dbReference>
<dbReference type="InterPro" id="IPR001005">
    <property type="entry name" value="SANT/Myb"/>
</dbReference>
<feature type="domain" description="Myb-like" evidence="3">
    <location>
        <begin position="445"/>
        <end position="506"/>
    </location>
</feature>
<dbReference type="InterPro" id="IPR054076">
    <property type="entry name" value="ZUO1-like_ZHD"/>
</dbReference>
<evidence type="ECO:0000259" key="3">
    <source>
        <dbReference type="PROSITE" id="PS50090"/>
    </source>
</evidence>
<organism evidence="4 5">
    <name type="scientific">Triparma verrucosa</name>
    <dbReference type="NCBI Taxonomy" id="1606542"/>
    <lineage>
        <taxon>Eukaryota</taxon>
        <taxon>Sar</taxon>
        <taxon>Stramenopiles</taxon>
        <taxon>Ochrophyta</taxon>
        <taxon>Bolidophyceae</taxon>
        <taxon>Parmales</taxon>
        <taxon>Triparmaceae</taxon>
        <taxon>Triparma</taxon>
    </lineage>
</organism>
<dbReference type="Gene3D" id="1.10.287.110">
    <property type="entry name" value="DnaJ domain"/>
    <property type="match status" value="1"/>
</dbReference>
<sequence>MPSLVCCSPSPTFKTSTVPSLSAGLRFIELTISAPLGLSKRSLAPAQTTGKKKKLDLFKVKDIESLSLYDVLGGLPFTVTPEDVKKAYHQACLTYHPDKTGLTEDDPVFLSVKKAFDTLSDPAKKRTYDSSANFDDSIPPADCPERKFYAMFGDCFKRNERFAVIKSVKKQRRKSTSKKDDKPPVDPNYCPPFGDDDTPIDKVNQFYSYWINFESWRDFTLAASKKKDHDVEAAEGRDEKRWMMNEIRSEATKMKKAEVKRISDLLERAMNLDPRLRREKVRVAREKEEKAGKEEREKREKEEKEKNEKEEKERIEKEEELERKTKQANLKAIKDKEKKLLRKQKNLFRKLAMKAFETGGENNWSSLIEANDEVEFLVEKLDLMTLPALSSALGGSEDNLDVSGIAVVRSAYQSTKSGAENAYLQEQSLKLKRAEEAKLKEEADKAARAPKPWSPAELNALHKACKKYPVGGGGKWDIIANYINQTLALPVPRSKDECLKEWNVICKKNAEIAAAKYDDNKEEETKVIEEDKKDNEGWSPDEIKDLQAALKKFNSKMEKNERWSKISRFVATKNKKECVEKYKEIRSSLKK</sequence>
<dbReference type="GO" id="GO:0043022">
    <property type="term" value="F:ribosome binding"/>
    <property type="evidence" value="ECO:0007669"/>
    <property type="project" value="InterPro"/>
</dbReference>
<accession>A0A9W7KVR8</accession>
<dbReference type="GO" id="GO:0030544">
    <property type="term" value="F:Hsp70 protein binding"/>
    <property type="evidence" value="ECO:0007669"/>
    <property type="project" value="InterPro"/>
</dbReference>
<feature type="domain" description="J" evidence="2">
    <location>
        <begin position="67"/>
        <end position="132"/>
    </location>
</feature>
<feature type="compositionally biased region" description="Basic and acidic residues" evidence="1">
    <location>
        <begin position="283"/>
        <end position="325"/>
    </location>
</feature>
<dbReference type="GO" id="GO:0006450">
    <property type="term" value="P:regulation of translational fidelity"/>
    <property type="evidence" value="ECO:0007669"/>
    <property type="project" value="InterPro"/>
</dbReference>